<feature type="region of interest" description="Disordered" evidence="7">
    <location>
        <begin position="675"/>
        <end position="694"/>
    </location>
</feature>
<feature type="transmembrane region" description="Helical" evidence="8">
    <location>
        <begin position="299"/>
        <end position="322"/>
    </location>
</feature>
<keyword evidence="6" id="KW-0862">Zinc</keyword>
<dbReference type="GO" id="GO:0016020">
    <property type="term" value="C:membrane"/>
    <property type="evidence" value="ECO:0007669"/>
    <property type="project" value="UniProtKB-SubCell"/>
</dbReference>
<feature type="transmembrane region" description="Helical" evidence="8">
    <location>
        <begin position="392"/>
        <end position="424"/>
    </location>
</feature>
<keyword evidence="6" id="KW-0479">Metal-binding</keyword>
<organism evidence="10 11">
    <name type="scientific">Gimesia chilikensis</name>
    <dbReference type="NCBI Taxonomy" id="2605989"/>
    <lineage>
        <taxon>Bacteria</taxon>
        <taxon>Pseudomonadati</taxon>
        <taxon>Planctomycetota</taxon>
        <taxon>Planctomycetia</taxon>
        <taxon>Planctomycetales</taxon>
        <taxon>Planctomycetaceae</taxon>
        <taxon>Gimesia</taxon>
    </lineage>
</organism>
<gene>
    <name evidence="10" type="primary">bicA_1</name>
    <name evidence="10" type="ORF">V6x_30610</name>
</gene>
<evidence type="ECO:0000256" key="1">
    <source>
        <dbReference type="ARBA" id="ARBA00004141"/>
    </source>
</evidence>
<feature type="binding site" evidence="6">
    <location>
        <position position="637"/>
    </location>
    <ligand>
        <name>Zn(2+)</name>
        <dbReference type="ChEBI" id="CHEBI:29105"/>
    </ligand>
</feature>
<dbReference type="InterPro" id="IPR001765">
    <property type="entry name" value="Carbonic_anhydrase"/>
</dbReference>
<feature type="compositionally biased region" description="Polar residues" evidence="7">
    <location>
        <begin position="685"/>
        <end position="694"/>
    </location>
</feature>
<comment type="cofactor">
    <cofactor evidence="6">
        <name>Zn(2+)</name>
        <dbReference type="ChEBI" id="CHEBI:29105"/>
    </cofactor>
    <text evidence="6">Binds 1 zinc ion per subunit.</text>
</comment>
<dbReference type="GO" id="GO:0004089">
    <property type="term" value="F:carbonate dehydratase activity"/>
    <property type="evidence" value="ECO:0007669"/>
    <property type="project" value="InterPro"/>
</dbReference>
<dbReference type="SMART" id="SM00947">
    <property type="entry name" value="Pro_CA"/>
    <property type="match status" value="1"/>
</dbReference>
<evidence type="ECO:0000256" key="4">
    <source>
        <dbReference type="ARBA" id="ARBA00022989"/>
    </source>
</evidence>
<reference evidence="10 11" key="1">
    <citation type="submission" date="2019-02" db="EMBL/GenBank/DDBJ databases">
        <title>Deep-cultivation of Planctomycetes and their phenomic and genomic characterization uncovers novel biology.</title>
        <authorList>
            <person name="Wiegand S."/>
            <person name="Jogler M."/>
            <person name="Boedeker C."/>
            <person name="Pinto D."/>
            <person name="Vollmers J."/>
            <person name="Rivas-Marin E."/>
            <person name="Kohn T."/>
            <person name="Peeters S.H."/>
            <person name="Heuer A."/>
            <person name="Rast P."/>
            <person name="Oberbeckmann S."/>
            <person name="Bunk B."/>
            <person name="Jeske O."/>
            <person name="Meyerdierks A."/>
            <person name="Storesund J.E."/>
            <person name="Kallscheuer N."/>
            <person name="Luecker S."/>
            <person name="Lage O.M."/>
            <person name="Pohl T."/>
            <person name="Merkel B.J."/>
            <person name="Hornburger P."/>
            <person name="Mueller R.-W."/>
            <person name="Bruemmer F."/>
            <person name="Labrenz M."/>
            <person name="Spormann A.M."/>
            <person name="Op den Camp H."/>
            <person name="Overmann J."/>
            <person name="Amann R."/>
            <person name="Jetten M.S.M."/>
            <person name="Mascher T."/>
            <person name="Medema M.H."/>
            <person name="Devos D.P."/>
            <person name="Kaster A.-K."/>
            <person name="Ovreas L."/>
            <person name="Rohde M."/>
            <person name="Galperin M.Y."/>
            <person name="Jogler C."/>
        </authorList>
    </citation>
    <scope>NUCLEOTIDE SEQUENCE [LARGE SCALE GENOMIC DNA]</scope>
    <source>
        <strain evidence="10 11">V6</strain>
    </source>
</reference>
<feature type="binding site" evidence="6">
    <location>
        <position position="581"/>
    </location>
    <ligand>
        <name>Zn(2+)</name>
        <dbReference type="ChEBI" id="CHEBI:29105"/>
    </ligand>
</feature>
<dbReference type="InterPro" id="IPR001902">
    <property type="entry name" value="SLC26A/SulP_fam"/>
</dbReference>
<evidence type="ECO:0000256" key="6">
    <source>
        <dbReference type="PIRSR" id="PIRSR601765-1"/>
    </source>
</evidence>
<evidence type="ECO:0000259" key="9">
    <source>
        <dbReference type="Pfam" id="PF00916"/>
    </source>
</evidence>
<feature type="transmembrane region" description="Helical" evidence="8">
    <location>
        <begin position="200"/>
        <end position="218"/>
    </location>
</feature>
<dbReference type="InterPro" id="IPR011547">
    <property type="entry name" value="SLC26A/SulP_dom"/>
</dbReference>
<keyword evidence="4 8" id="KW-1133">Transmembrane helix</keyword>
<feature type="transmembrane region" description="Helical" evidence="8">
    <location>
        <begin position="342"/>
        <end position="371"/>
    </location>
</feature>
<comment type="subcellular location">
    <subcellularLocation>
        <location evidence="1">Membrane</location>
        <topology evidence="1">Multi-pass membrane protein</topology>
    </subcellularLocation>
</comment>
<dbReference type="Proteomes" id="UP000320722">
    <property type="component" value="Chromosome"/>
</dbReference>
<evidence type="ECO:0000256" key="3">
    <source>
        <dbReference type="ARBA" id="ARBA00022692"/>
    </source>
</evidence>
<protein>
    <submittedName>
        <fullName evidence="10">Bicarbonate transporter BicA</fullName>
    </submittedName>
</protein>
<dbReference type="SUPFAM" id="SSF53056">
    <property type="entry name" value="beta-carbonic anhydrase, cab"/>
    <property type="match status" value="1"/>
</dbReference>
<evidence type="ECO:0000256" key="8">
    <source>
        <dbReference type="SAM" id="Phobius"/>
    </source>
</evidence>
<name>A0A517WDK9_9PLAN</name>
<dbReference type="Pfam" id="PF00484">
    <property type="entry name" value="Pro_CA"/>
    <property type="match status" value="1"/>
</dbReference>
<evidence type="ECO:0000313" key="11">
    <source>
        <dbReference type="Proteomes" id="UP000320722"/>
    </source>
</evidence>
<keyword evidence="3 8" id="KW-0812">Transmembrane</keyword>
<evidence type="ECO:0000256" key="7">
    <source>
        <dbReference type="SAM" id="MobiDB-lite"/>
    </source>
</evidence>
<dbReference type="InterPro" id="IPR036874">
    <property type="entry name" value="Carbonic_anhydrase_sf"/>
</dbReference>
<feature type="binding site" evidence="6">
    <location>
        <position position="583"/>
    </location>
    <ligand>
        <name>Zn(2+)</name>
        <dbReference type="ChEBI" id="CHEBI:29105"/>
    </ligand>
</feature>
<dbReference type="GO" id="GO:0055085">
    <property type="term" value="P:transmembrane transport"/>
    <property type="evidence" value="ECO:0007669"/>
    <property type="project" value="InterPro"/>
</dbReference>
<feature type="binding site" evidence="6">
    <location>
        <position position="634"/>
    </location>
    <ligand>
        <name>Zn(2+)</name>
        <dbReference type="ChEBI" id="CHEBI:29105"/>
    </ligand>
</feature>
<feature type="transmembrane region" description="Helical" evidence="8">
    <location>
        <begin position="261"/>
        <end position="278"/>
    </location>
</feature>
<proteinExistence type="inferred from homology"/>
<feature type="transmembrane region" description="Helical" evidence="8">
    <location>
        <begin position="171"/>
        <end position="188"/>
    </location>
</feature>
<dbReference type="Gene3D" id="3.40.1050.10">
    <property type="entry name" value="Carbonic anhydrase"/>
    <property type="match status" value="1"/>
</dbReference>
<evidence type="ECO:0000313" key="10">
    <source>
        <dbReference type="EMBL" id="QDU03343.1"/>
    </source>
</evidence>
<evidence type="ECO:0000256" key="2">
    <source>
        <dbReference type="ARBA" id="ARBA00006217"/>
    </source>
</evidence>
<dbReference type="GO" id="GO:0008270">
    <property type="term" value="F:zinc ion binding"/>
    <property type="evidence" value="ECO:0007669"/>
    <property type="project" value="InterPro"/>
</dbReference>
<dbReference type="RefSeq" id="WP_145041102.1">
    <property type="nucleotide sequence ID" value="NZ_CP036347.1"/>
</dbReference>
<dbReference type="Pfam" id="PF00916">
    <property type="entry name" value="Sulfate_transp"/>
    <property type="match status" value="1"/>
</dbReference>
<comment type="similarity">
    <text evidence="2">Belongs to the beta-class carbonic anhydrase family.</text>
</comment>
<dbReference type="PANTHER" id="PTHR11814">
    <property type="entry name" value="SULFATE TRANSPORTER"/>
    <property type="match status" value="1"/>
</dbReference>
<sequence length="747" mass="79983">MYETATLGYRLRRDMTASLVIFLAALPLCLGIALASNAPLISGLISGIIGGIVVGSLSHSQTSVSGPAAGLTAVVATQIALLGSFEAFLLAVALGGLLQVIAGLCRAGFISMFIPSGVVKGMLTGIGLLLILKQLPYLIGHDGLQTNGSLSAAPQNLGLYQSLVSLSDLDWHAGATVIGLLSVLQLILWDRIPVLKRSAIPGPLISVVLGVAISQLWFSGLGAAWRIPNPQLVQVPVFNNPAEYGAILVFPDFSLLTDSKVYIAALTIAIVASLETLLNLEAVDRLDPQQRHSPRSRELFAQGVGNITAGLTGGLPVTSVIVRSSLNINSGGQTKLSAILNGGLLLGCFLLIPQVLNLIPLSCLAGILLVTGYKLASPALIRQMYQAGRYQFIPYSCTAFFIVVTDILTGILLGLATSISFILYSNMRCPLHRVLEKHVGGDVLRIELANQVSFFNRAAIERALLEVPRDGFVVIDGRKTDFIDPDVLSLLRDFQNITAPARGIRVSLQGFRERYDPAGEIQTIDYSQTELRGQLTPDDVLRLLMEGNQRFRAGVLTRGESRQNSAGEPYAQNSFVTILSCIDCYMPVESIFDLRPDNVCSVQVAGNVIDTEVVNNLEYGCILSGTPLLLVLGHTRCGAIRASLEQQQPGLSEDRGNHQHLNQVVNLISESIQDETDSKAPVDSPEQNSLSSTQVSHRNVLRAVAAILASSVQIRERVQAGTLGVVGAVYHDDTGVVELLKEEPQRG</sequence>
<dbReference type="EMBL" id="CP036347">
    <property type="protein sequence ID" value="QDU03343.1"/>
    <property type="molecule type" value="Genomic_DNA"/>
</dbReference>
<keyword evidence="5 8" id="KW-0472">Membrane</keyword>
<evidence type="ECO:0000256" key="5">
    <source>
        <dbReference type="ARBA" id="ARBA00023136"/>
    </source>
</evidence>
<feature type="domain" description="SLC26A/SulP transporter" evidence="9">
    <location>
        <begin position="11"/>
        <end position="391"/>
    </location>
</feature>
<feature type="transmembrane region" description="Helical" evidence="8">
    <location>
        <begin position="16"/>
        <end position="34"/>
    </location>
</feature>
<accession>A0A517WDK9</accession>
<dbReference type="AlphaFoldDB" id="A0A517WDK9"/>